<protein>
    <recommendedName>
        <fullName evidence="3">Thioredoxin</fullName>
    </recommendedName>
</protein>
<dbReference type="EMBL" id="JAAAMV010000003">
    <property type="protein sequence ID" value="NBD23640.1"/>
    <property type="molecule type" value="Genomic_DNA"/>
</dbReference>
<comment type="caution">
    <text evidence="1">The sequence shown here is derived from an EMBL/GenBank/DDBJ whole genome shotgun (WGS) entry which is preliminary data.</text>
</comment>
<dbReference type="Pfam" id="PF14595">
    <property type="entry name" value="Thioredoxin_9"/>
    <property type="match status" value="1"/>
</dbReference>
<proteinExistence type="predicted"/>
<evidence type="ECO:0000313" key="1">
    <source>
        <dbReference type="EMBL" id="NBD23640.1"/>
    </source>
</evidence>
<evidence type="ECO:0008006" key="3">
    <source>
        <dbReference type="Google" id="ProtNLM"/>
    </source>
</evidence>
<evidence type="ECO:0000313" key="2">
    <source>
        <dbReference type="Proteomes" id="UP000665561"/>
    </source>
</evidence>
<dbReference type="RefSeq" id="WP_161742326.1">
    <property type="nucleotide sequence ID" value="NZ_JAAAMV010000003.1"/>
</dbReference>
<dbReference type="SUPFAM" id="SSF52833">
    <property type="entry name" value="Thioredoxin-like"/>
    <property type="match status" value="1"/>
</dbReference>
<keyword evidence="2" id="KW-1185">Reference proteome</keyword>
<reference evidence="1 2" key="1">
    <citation type="submission" date="2020-01" db="EMBL/GenBank/DDBJ databases">
        <title>Paenibacillus soybeanensis sp. nov. isolated from the nodules of soybean (Glycine max(L.) Merr).</title>
        <authorList>
            <person name="Wang H."/>
        </authorList>
    </citation>
    <scope>NUCLEOTIDE SEQUENCE [LARGE SCALE GENOMIC DNA]</scope>
    <source>
        <strain evidence="1 2">T1</strain>
    </source>
</reference>
<name>A0ABW9XLY0_9BACL</name>
<dbReference type="Gene3D" id="3.40.30.10">
    <property type="entry name" value="Glutaredoxin"/>
    <property type="match status" value="1"/>
</dbReference>
<sequence length="213" mass="24329">MAEFKNNRISQARREQAFHEAVDFETFLAQAQVNRDALQDNYEAYELSEQELAFFAELPEPVDVLALAHDWCGDVAANLPLFARIERDTGKLKLRVIPRDPGNRDIAESYPAKDGQSRIPTYVFFSQAGEELGHFIERPKDITVLLKVWQEQFWAAHAELSGRGKPIGELTEDVRRLLLADLKKRRSTVQSLEKRAILEHIRGMLAARTEKAV</sequence>
<gene>
    <name evidence="1" type="ORF">GT019_07125</name>
</gene>
<dbReference type="Proteomes" id="UP000665561">
    <property type="component" value="Unassembled WGS sequence"/>
</dbReference>
<organism evidence="1 2">
    <name type="scientific">Paenibacillus glycinis</name>
    <dbReference type="NCBI Taxonomy" id="2697035"/>
    <lineage>
        <taxon>Bacteria</taxon>
        <taxon>Bacillati</taxon>
        <taxon>Bacillota</taxon>
        <taxon>Bacilli</taxon>
        <taxon>Bacillales</taxon>
        <taxon>Paenibacillaceae</taxon>
        <taxon>Paenibacillus</taxon>
    </lineage>
</organism>
<dbReference type="InterPro" id="IPR036249">
    <property type="entry name" value="Thioredoxin-like_sf"/>
</dbReference>
<accession>A0ABW9XLY0</accession>